<evidence type="ECO:0000259" key="7">
    <source>
        <dbReference type="Pfam" id="PF00156"/>
    </source>
</evidence>
<organism evidence="8 9">
    <name type="scientific">Anaeroselena agilis</name>
    <dbReference type="NCBI Taxonomy" id="3063788"/>
    <lineage>
        <taxon>Bacteria</taxon>
        <taxon>Bacillati</taxon>
        <taxon>Bacillota</taxon>
        <taxon>Negativicutes</taxon>
        <taxon>Acetonemataceae</taxon>
        <taxon>Anaeroselena</taxon>
    </lineage>
</organism>
<evidence type="ECO:0000256" key="1">
    <source>
        <dbReference type="ARBA" id="ARBA00022490"/>
    </source>
</evidence>
<evidence type="ECO:0000256" key="6">
    <source>
        <dbReference type="NCBIfam" id="TIGR01744"/>
    </source>
</evidence>
<keyword evidence="2 5" id="KW-0328">Glycosyltransferase</keyword>
<dbReference type="HAMAP" id="MF_01184">
    <property type="entry name" value="XPRTase"/>
    <property type="match status" value="1"/>
</dbReference>
<keyword evidence="9" id="KW-1185">Reference proteome</keyword>
<comment type="caution">
    <text evidence="8">The sequence shown here is derived from an EMBL/GenBank/DDBJ whole genome shotgun (WGS) entry which is preliminary data.</text>
</comment>
<dbReference type="NCBIfam" id="TIGR01744">
    <property type="entry name" value="XPRTase"/>
    <property type="match status" value="1"/>
</dbReference>
<dbReference type="SUPFAM" id="SSF53271">
    <property type="entry name" value="PRTase-like"/>
    <property type="match status" value="1"/>
</dbReference>
<dbReference type="PANTHER" id="PTHR43864">
    <property type="entry name" value="HYPOXANTHINE/GUANINE PHOSPHORIBOSYLTRANSFERASE"/>
    <property type="match status" value="1"/>
</dbReference>
<keyword evidence="1 5" id="KW-0963">Cytoplasm</keyword>
<evidence type="ECO:0000256" key="4">
    <source>
        <dbReference type="ARBA" id="ARBA00022726"/>
    </source>
</evidence>
<sequence>MQELRERIVADGEVIGRDVLKVDSFLNHQIDPAFIQRMGREIAGRFAGEGVTKVLTVEASGIAVAAAVGLALGVPVVFAKKKQAVTQQGDLYSAEIFSFTRRESVHITVAPKYLRPEDVVLIVDDFLAHGEALSGLVKIVRQSGAKLAGAGIVIEKRFQRGGEALRAEGIRIESLAVIESMKAGVITFG</sequence>
<dbReference type="EC" id="2.4.2.22" evidence="5 6"/>
<dbReference type="InterPro" id="IPR029057">
    <property type="entry name" value="PRTase-like"/>
</dbReference>
<dbReference type="NCBIfam" id="NF006671">
    <property type="entry name" value="PRK09219.1"/>
    <property type="match status" value="1"/>
</dbReference>
<feature type="binding site" evidence="5">
    <location>
        <position position="20"/>
    </location>
    <ligand>
        <name>xanthine</name>
        <dbReference type="ChEBI" id="CHEBI:17712"/>
    </ligand>
</feature>
<dbReference type="InterPro" id="IPR010079">
    <property type="entry name" value="Xanthine_PRibTrfase"/>
</dbReference>
<dbReference type="Pfam" id="PF00156">
    <property type="entry name" value="Pribosyltran"/>
    <property type="match status" value="1"/>
</dbReference>
<evidence type="ECO:0000256" key="2">
    <source>
        <dbReference type="ARBA" id="ARBA00022676"/>
    </source>
</evidence>
<gene>
    <name evidence="5" type="primary">xpt</name>
    <name evidence="8" type="ORF">Q4T40_06165</name>
</gene>
<reference evidence="8 9" key="1">
    <citation type="submission" date="2023-07" db="EMBL/GenBank/DDBJ databases">
        <title>The novel representative of Negativicutes class, Anaeroselena agilis gen. nov. sp. nov.</title>
        <authorList>
            <person name="Prokofeva M.I."/>
            <person name="Elcheninov A.G."/>
            <person name="Klyukina A."/>
            <person name="Kublanov I.V."/>
            <person name="Frolov E.N."/>
            <person name="Podosokorskaya O.A."/>
        </authorList>
    </citation>
    <scope>NUCLEOTIDE SEQUENCE [LARGE SCALE GENOMIC DNA]</scope>
    <source>
        <strain evidence="8 9">4137-cl</strain>
    </source>
</reference>
<dbReference type="Proteomes" id="UP001254848">
    <property type="component" value="Unassembled WGS sequence"/>
</dbReference>
<evidence type="ECO:0000313" key="9">
    <source>
        <dbReference type="Proteomes" id="UP001254848"/>
    </source>
</evidence>
<keyword evidence="3 5" id="KW-0808">Transferase</keyword>
<comment type="subunit">
    <text evidence="5">Homodimer.</text>
</comment>
<proteinExistence type="inferred from homology"/>
<dbReference type="InterPro" id="IPR050118">
    <property type="entry name" value="Pur/Pyrimidine_PRTase"/>
</dbReference>
<comment type="similarity">
    <text evidence="5">Belongs to the purine/pyrimidine phosphoribosyltransferase family. Xpt subfamily.</text>
</comment>
<accession>A0ABU3NVH0</accession>
<comment type="subcellular location">
    <subcellularLocation>
        <location evidence="5">Cytoplasm</location>
    </subcellularLocation>
</comment>
<feature type="domain" description="Phosphoribosyltransferase" evidence="7">
    <location>
        <begin position="41"/>
        <end position="157"/>
    </location>
</feature>
<dbReference type="InterPro" id="IPR000836">
    <property type="entry name" value="PRTase_dom"/>
</dbReference>
<keyword evidence="4 5" id="KW-0660">Purine salvage</keyword>
<feature type="binding site" evidence="5">
    <location>
        <begin position="128"/>
        <end position="132"/>
    </location>
    <ligand>
        <name>5-phospho-alpha-D-ribose 1-diphosphate</name>
        <dbReference type="ChEBI" id="CHEBI:58017"/>
    </ligand>
</feature>
<protein>
    <recommendedName>
        <fullName evidence="5 6">Xanthine phosphoribosyltransferase</fullName>
        <shortName evidence="5">XPRTase</shortName>
        <ecNumber evidence="5 6">2.4.2.22</ecNumber>
    </recommendedName>
</protein>
<dbReference type="RefSeq" id="WP_413779354.1">
    <property type="nucleotide sequence ID" value="NZ_JAUOZS010000001.1"/>
</dbReference>
<evidence type="ECO:0000256" key="5">
    <source>
        <dbReference type="HAMAP-Rule" id="MF_01184"/>
    </source>
</evidence>
<evidence type="ECO:0000313" key="8">
    <source>
        <dbReference type="EMBL" id="MDT8900821.1"/>
    </source>
</evidence>
<feature type="binding site" evidence="5">
    <location>
        <position position="156"/>
    </location>
    <ligand>
        <name>xanthine</name>
        <dbReference type="ChEBI" id="CHEBI:17712"/>
    </ligand>
</feature>
<name>A0ABU3NVH0_9FIRM</name>
<comment type="function">
    <text evidence="5">Converts the preformed base xanthine, a product of nucleic acid breakdown, to xanthosine 5'-monophosphate (XMP), so it can be reused for RNA or DNA synthesis.</text>
</comment>
<dbReference type="CDD" id="cd06223">
    <property type="entry name" value="PRTases_typeI"/>
    <property type="match status" value="1"/>
</dbReference>
<feature type="binding site" evidence="5">
    <location>
        <position position="27"/>
    </location>
    <ligand>
        <name>xanthine</name>
        <dbReference type="ChEBI" id="CHEBI:17712"/>
    </ligand>
</feature>
<dbReference type="EMBL" id="JAUOZS010000001">
    <property type="protein sequence ID" value="MDT8900821.1"/>
    <property type="molecule type" value="Genomic_DNA"/>
</dbReference>
<comment type="catalytic activity">
    <reaction evidence="5">
        <text>XMP + diphosphate = xanthine + 5-phospho-alpha-D-ribose 1-diphosphate</text>
        <dbReference type="Rhea" id="RHEA:10800"/>
        <dbReference type="ChEBI" id="CHEBI:17712"/>
        <dbReference type="ChEBI" id="CHEBI:33019"/>
        <dbReference type="ChEBI" id="CHEBI:57464"/>
        <dbReference type="ChEBI" id="CHEBI:58017"/>
        <dbReference type="EC" id="2.4.2.22"/>
    </reaction>
</comment>
<evidence type="ECO:0000256" key="3">
    <source>
        <dbReference type="ARBA" id="ARBA00022679"/>
    </source>
</evidence>
<dbReference type="Gene3D" id="3.40.50.2020">
    <property type="match status" value="1"/>
</dbReference>
<comment type="pathway">
    <text evidence="5">Purine metabolism; XMP biosynthesis via salvage pathway; XMP from xanthine: step 1/1.</text>
</comment>
<dbReference type="GO" id="GO:0000310">
    <property type="term" value="F:xanthine phosphoribosyltransferase activity"/>
    <property type="evidence" value="ECO:0007669"/>
    <property type="project" value="UniProtKB-EC"/>
</dbReference>
<dbReference type="PANTHER" id="PTHR43864:SF1">
    <property type="entry name" value="XANTHINE PHOSPHORIBOSYLTRANSFERASE"/>
    <property type="match status" value="1"/>
</dbReference>